<name>A0A7W4W151_9ACTN</name>
<gene>
    <name evidence="2" type="ORF">FHU40_004897</name>
</gene>
<sequence length="247" mass="26330">MSALVAGAALGASLLVVAPVHADEPAPPVVVPDTLTMWPGQGTVIDVLANDTSPSGDDLALCRFPEPDIFTEKLPSVMVMQSPGILPDSTGGPGELLVGLAPRARGTHVIDYYVCDHTHLVPATLTVVVREVQPVDVTKVRGKRGRLKVTNHNDRPVRVWYGHPRAIRPDGKLRVPAGATRTIRVQRHKIMWAAMIGGSSGKASLLSSPGIADHGVVKHIKLKGEPLPKPKKSELDDLVDLLGRWGA</sequence>
<feature type="signal peptide" evidence="1">
    <location>
        <begin position="1"/>
        <end position="22"/>
    </location>
</feature>
<reference evidence="2 3" key="1">
    <citation type="submission" date="2020-08" db="EMBL/GenBank/DDBJ databases">
        <title>Sequencing the genomes of 1000 actinobacteria strains.</title>
        <authorList>
            <person name="Klenk H.-P."/>
        </authorList>
    </citation>
    <scope>NUCLEOTIDE SEQUENCE [LARGE SCALE GENOMIC DNA]</scope>
    <source>
        <strain evidence="2 3">DSM 105498</strain>
    </source>
</reference>
<comment type="caution">
    <text evidence="2">The sequence shown here is derived from an EMBL/GenBank/DDBJ whole genome shotgun (WGS) entry which is preliminary data.</text>
</comment>
<protein>
    <submittedName>
        <fullName evidence="2">Uncharacterized protein</fullName>
    </submittedName>
</protein>
<dbReference type="Proteomes" id="UP000589626">
    <property type="component" value="Unassembled WGS sequence"/>
</dbReference>
<dbReference type="AlphaFoldDB" id="A0A7W4W151"/>
<keyword evidence="3" id="KW-1185">Reference proteome</keyword>
<dbReference type="EMBL" id="JACHWR010000004">
    <property type="protein sequence ID" value="MBB3045044.1"/>
    <property type="molecule type" value="Genomic_DNA"/>
</dbReference>
<accession>A0A7W4W151</accession>
<evidence type="ECO:0000256" key="1">
    <source>
        <dbReference type="SAM" id="SignalP"/>
    </source>
</evidence>
<evidence type="ECO:0000313" key="2">
    <source>
        <dbReference type="EMBL" id="MBB3045044.1"/>
    </source>
</evidence>
<dbReference type="RefSeq" id="WP_183595034.1">
    <property type="nucleotide sequence ID" value="NZ_JACHWR010000004.1"/>
</dbReference>
<organism evidence="2 3">
    <name type="scientific">Nocardioides soli</name>
    <dbReference type="NCBI Taxonomy" id="1036020"/>
    <lineage>
        <taxon>Bacteria</taxon>
        <taxon>Bacillati</taxon>
        <taxon>Actinomycetota</taxon>
        <taxon>Actinomycetes</taxon>
        <taxon>Propionibacteriales</taxon>
        <taxon>Nocardioidaceae</taxon>
        <taxon>Nocardioides</taxon>
    </lineage>
</organism>
<keyword evidence="1" id="KW-0732">Signal</keyword>
<evidence type="ECO:0000313" key="3">
    <source>
        <dbReference type="Proteomes" id="UP000589626"/>
    </source>
</evidence>
<proteinExistence type="predicted"/>
<feature type="chain" id="PRO_5030983092" evidence="1">
    <location>
        <begin position="23"/>
        <end position="247"/>
    </location>
</feature>